<evidence type="ECO:0000313" key="3">
    <source>
        <dbReference type="Proteomes" id="UP000248330"/>
    </source>
</evidence>
<evidence type="ECO:0000256" key="1">
    <source>
        <dbReference type="SAM" id="Phobius"/>
    </source>
</evidence>
<comment type="caution">
    <text evidence="2">The sequence shown here is derived from an EMBL/GenBank/DDBJ whole genome shotgun (WGS) entry which is preliminary data.</text>
</comment>
<keyword evidence="3" id="KW-1185">Reference proteome</keyword>
<feature type="transmembrane region" description="Helical" evidence="1">
    <location>
        <begin position="65"/>
        <end position="84"/>
    </location>
</feature>
<feature type="transmembrane region" description="Helical" evidence="1">
    <location>
        <begin position="91"/>
        <end position="109"/>
    </location>
</feature>
<feature type="transmembrane region" description="Helical" evidence="1">
    <location>
        <begin position="12"/>
        <end position="35"/>
    </location>
</feature>
<dbReference type="Pfam" id="PF26512">
    <property type="entry name" value="SOI"/>
    <property type="match status" value="1"/>
</dbReference>
<protein>
    <recommendedName>
        <fullName evidence="4">Styrene-oxide isomerase</fullName>
    </recommendedName>
</protein>
<evidence type="ECO:0008006" key="4">
    <source>
        <dbReference type="Google" id="ProtNLM"/>
    </source>
</evidence>
<accession>A0A318EDG6</accession>
<keyword evidence="1" id="KW-1133">Transmembrane helix</keyword>
<keyword evidence="1" id="KW-0812">Transmembrane</keyword>
<reference evidence="2 3" key="1">
    <citation type="submission" date="2018-04" db="EMBL/GenBank/DDBJ databases">
        <title>Genomic Encyclopedia of Type Strains, Phase IV (KMG-IV): sequencing the most valuable type-strain genomes for metagenomic binning, comparative biology and taxonomic classification.</title>
        <authorList>
            <person name="Goeker M."/>
        </authorList>
    </citation>
    <scope>NUCLEOTIDE SEQUENCE [LARGE SCALE GENOMIC DNA]</scope>
    <source>
        <strain evidence="2 3">DSM 104150</strain>
    </source>
</reference>
<keyword evidence="1" id="KW-0472">Membrane</keyword>
<name>A0A318EDG6_9GAMM</name>
<dbReference type="Proteomes" id="UP000248330">
    <property type="component" value="Unassembled WGS sequence"/>
</dbReference>
<organism evidence="2 3">
    <name type="scientific">Sinimarinibacterium flocculans</name>
    <dbReference type="NCBI Taxonomy" id="985250"/>
    <lineage>
        <taxon>Bacteria</taxon>
        <taxon>Pseudomonadati</taxon>
        <taxon>Pseudomonadota</taxon>
        <taxon>Gammaproteobacteria</taxon>
        <taxon>Nevskiales</taxon>
        <taxon>Nevskiaceae</taxon>
        <taxon>Sinimarinibacterium</taxon>
    </lineage>
</organism>
<feature type="transmembrane region" description="Helical" evidence="1">
    <location>
        <begin position="129"/>
        <end position="150"/>
    </location>
</feature>
<proteinExistence type="predicted"/>
<evidence type="ECO:0000313" key="2">
    <source>
        <dbReference type="EMBL" id="PXV70617.1"/>
    </source>
</evidence>
<dbReference type="InterPro" id="IPR058965">
    <property type="entry name" value="SOI/HabA-like"/>
</dbReference>
<dbReference type="AlphaFoldDB" id="A0A318EDG6"/>
<dbReference type="EMBL" id="QICN01000002">
    <property type="protein sequence ID" value="PXV70617.1"/>
    <property type="molecule type" value="Genomic_DNA"/>
</dbReference>
<gene>
    <name evidence="2" type="ORF">C8D93_102476</name>
</gene>
<sequence>MSGLVPRTRRQLVGHGALLIFAGGVIGFGFLFFLIGRIELWPIPGSIDYQLPGTYDAWRMAHMEAIVNGALLWITAAALPLLPFSAIGQRRTGLCMIVVAWTIVVASMLDPLFADSRGLAAGGPVTNNLAFGLFYVGVGLVMIVTAVVAWKSLFGRDADGDCSAANRESA</sequence>